<proteinExistence type="predicted"/>
<dbReference type="GO" id="GO:0000151">
    <property type="term" value="C:ubiquitin ligase complex"/>
    <property type="evidence" value="ECO:0007669"/>
    <property type="project" value="TreeGrafter"/>
</dbReference>
<dbReference type="GO" id="GO:0031624">
    <property type="term" value="F:ubiquitin conjugating enzyme binding"/>
    <property type="evidence" value="ECO:0007669"/>
    <property type="project" value="TreeGrafter"/>
</dbReference>
<dbReference type="InterPro" id="IPR005176">
    <property type="entry name" value="PONY_dom"/>
</dbReference>
<evidence type="ECO:0000256" key="1">
    <source>
        <dbReference type="ARBA" id="ARBA00022786"/>
    </source>
</evidence>
<dbReference type="Proteomes" id="UP001438707">
    <property type="component" value="Unassembled WGS sequence"/>
</dbReference>
<name>A0AAW1RFQ9_9CHLO</name>
<dbReference type="Gene3D" id="1.10.238.10">
    <property type="entry name" value="EF-hand"/>
    <property type="match status" value="1"/>
</dbReference>
<evidence type="ECO:0000256" key="2">
    <source>
        <dbReference type="RuleBase" id="RU410713"/>
    </source>
</evidence>
<dbReference type="GO" id="GO:0097602">
    <property type="term" value="F:cullin family protein binding"/>
    <property type="evidence" value="ECO:0007669"/>
    <property type="project" value="TreeGrafter"/>
</dbReference>
<protein>
    <recommendedName>
        <fullName evidence="2">Defective in cullin neddylation protein</fullName>
    </recommendedName>
</protein>
<keyword evidence="5" id="KW-1185">Reference proteome</keyword>
<sequence>MLRKVRKTTSRSAVTKDDNKVEAMFQGYQDPSGDTIGPEGVERLCQDLGVDPADRKVLILAWKLGAQRMGYFSRAEFCSGCRDMKATDLTKLRAALPGLEDEVAMPSAFQSFFQFAFRFCLTEPRQKIIDVDTAVQMLQLTMPHEAHLPGFTQFLQDQTEYKSINQDQWTSFGRFAQEIRPDCSNYDESQAWPLILDNFVEWCLNHK</sequence>
<dbReference type="EMBL" id="JALJOS010000012">
    <property type="protein sequence ID" value="KAK9832136.1"/>
    <property type="molecule type" value="Genomic_DNA"/>
</dbReference>
<dbReference type="AlphaFoldDB" id="A0AAW1RFQ9"/>
<dbReference type="GO" id="GO:0032182">
    <property type="term" value="F:ubiquitin-like protein binding"/>
    <property type="evidence" value="ECO:0007669"/>
    <property type="project" value="TreeGrafter"/>
</dbReference>
<gene>
    <name evidence="4" type="ORF">WJX74_000315</name>
</gene>
<dbReference type="InterPro" id="IPR014764">
    <property type="entry name" value="DCN-prot"/>
</dbReference>
<dbReference type="GO" id="GO:0045116">
    <property type="term" value="P:protein neddylation"/>
    <property type="evidence" value="ECO:0007669"/>
    <property type="project" value="TreeGrafter"/>
</dbReference>
<comment type="function">
    <text evidence="2">Neddylation of cullins play an essential role in the regulation of SCF-type complexes activity.</text>
</comment>
<dbReference type="PANTHER" id="PTHR12281:SF12">
    <property type="entry name" value="DEFECTIVE IN CULLIN NEDDYLATION PROTEIN"/>
    <property type="match status" value="1"/>
</dbReference>
<dbReference type="PROSITE" id="PS51229">
    <property type="entry name" value="DCUN1"/>
    <property type="match status" value="1"/>
</dbReference>
<evidence type="ECO:0000313" key="4">
    <source>
        <dbReference type="EMBL" id="KAK9832136.1"/>
    </source>
</evidence>
<feature type="domain" description="DCUN1" evidence="3">
    <location>
        <begin position="16"/>
        <end position="204"/>
    </location>
</feature>
<reference evidence="4 5" key="1">
    <citation type="journal article" date="2024" name="Nat. Commun.">
        <title>Phylogenomics reveals the evolutionary origins of lichenization in chlorophyte algae.</title>
        <authorList>
            <person name="Puginier C."/>
            <person name="Libourel C."/>
            <person name="Otte J."/>
            <person name="Skaloud P."/>
            <person name="Haon M."/>
            <person name="Grisel S."/>
            <person name="Petersen M."/>
            <person name="Berrin J.G."/>
            <person name="Delaux P.M."/>
            <person name="Dal Grande F."/>
            <person name="Keller J."/>
        </authorList>
    </citation>
    <scope>NUCLEOTIDE SEQUENCE [LARGE SCALE GENOMIC DNA]</scope>
    <source>
        <strain evidence="4 5">SAG 2145</strain>
    </source>
</reference>
<organism evidence="4 5">
    <name type="scientific">Apatococcus lobatus</name>
    <dbReference type="NCBI Taxonomy" id="904363"/>
    <lineage>
        <taxon>Eukaryota</taxon>
        <taxon>Viridiplantae</taxon>
        <taxon>Chlorophyta</taxon>
        <taxon>core chlorophytes</taxon>
        <taxon>Trebouxiophyceae</taxon>
        <taxon>Chlorellales</taxon>
        <taxon>Chlorellaceae</taxon>
        <taxon>Apatococcus</taxon>
    </lineage>
</organism>
<dbReference type="Gene3D" id="1.10.238.200">
    <property type="entry name" value="Cullin, PONY binding domain"/>
    <property type="match status" value="1"/>
</dbReference>
<dbReference type="Pfam" id="PF03556">
    <property type="entry name" value="Cullin_binding"/>
    <property type="match status" value="1"/>
</dbReference>
<dbReference type="PANTHER" id="PTHR12281">
    <property type="entry name" value="RP42 RELATED"/>
    <property type="match status" value="1"/>
</dbReference>
<evidence type="ECO:0000259" key="3">
    <source>
        <dbReference type="PROSITE" id="PS51229"/>
    </source>
</evidence>
<keyword evidence="1" id="KW-0833">Ubl conjugation pathway</keyword>
<dbReference type="FunFam" id="1.10.238.10:FF:000030">
    <property type="entry name" value="DCN1-like protein"/>
    <property type="match status" value="1"/>
</dbReference>
<comment type="caution">
    <text evidence="4">The sequence shown here is derived from an EMBL/GenBank/DDBJ whole genome shotgun (WGS) entry which is preliminary data.</text>
</comment>
<dbReference type="InterPro" id="IPR042460">
    <property type="entry name" value="DCN1-like_PONY"/>
</dbReference>
<evidence type="ECO:0000313" key="5">
    <source>
        <dbReference type="Proteomes" id="UP001438707"/>
    </source>
</evidence>
<accession>A0AAW1RFQ9</accession>